<organism evidence="1 2">
    <name type="scientific">Thelephora ganbajun</name>
    <name type="common">Ganba fungus</name>
    <dbReference type="NCBI Taxonomy" id="370292"/>
    <lineage>
        <taxon>Eukaryota</taxon>
        <taxon>Fungi</taxon>
        <taxon>Dikarya</taxon>
        <taxon>Basidiomycota</taxon>
        <taxon>Agaricomycotina</taxon>
        <taxon>Agaricomycetes</taxon>
        <taxon>Thelephorales</taxon>
        <taxon>Thelephoraceae</taxon>
        <taxon>Thelephora</taxon>
    </lineage>
</organism>
<name>A0ACB6ZWF6_THEGA</name>
<accession>A0ACB6ZWF6</accession>
<evidence type="ECO:0000313" key="2">
    <source>
        <dbReference type="Proteomes" id="UP000886501"/>
    </source>
</evidence>
<reference evidence="1" key="2">
    <citation type="journal article" date="2020" name="Nat. Commun.">
        <title>Large-scale genome sequencing of mycorrhizal fungi provides insights into the early evolution of symbiotic traits.</title>
        <authorList>
            <person name="Miyauchi S."/>
            <person name="Kiss E."/>
            <person name="Kuo A."/>
            <person name="Drula E."/>
            <person name="Kohler A."/>
            <person name="Sanchez-Garcia M."/>
            <person name="Morin E."/>
            <person name="Andreopoulos B."/>
            <person name="Barry K.W."/>
            <person name="Bonito G."/>
            <person name="Buee M."/>
            <person name="Carver A."/>
            <person name="Chen C."/>
            <person name="Cichocki N."/>
            <person name="Clum A."/>
            <person name="Culley D."/>
            <person name="Crous P.W."/>
            <person name="Fauchery L."/>
            <person name="Girlanda M."/>
            <person name="Hayes R.D."/>
            <person name="Keri Z."/>
            <person name="LaButti K."/>
            <person name="Lipzen A."/>
            <person name="Lombard V."/>
            <person name="Magnuson J."/>
            <person name="Maillard F."/>
            <person name="Murat C."/>
            <person name="Nolan M."/>
            <person name="Ohm R.A."/>
            <person name="Pangilinan J."/>
            <person name="Pereira M.F."/>
            <person name="Perotto S."/>
            <person name="Peter M."/>
            <person name="Pfister S."/>
            <person name="Riley R."/>
            <person name="Sitrit Y."/>
            <person name="Stielow J.B."/>
            <person name="Szollosi G."/>
            <person name="Zifcakova L."/>
            <person name="Stursova M."/>
            <person name="Spatafora J.W."/>
            <person name="Tedersoo L."/>
            <person name="Vaario L.M."/>
            <person name="Yamada A."/>
            <person name="Yan M."/>
            <person name="Wang P."/>
            <person name="Xu J."/>
            <person name="Bruns T."/>
            <person name="Baldrian P."/>
            <person name="Vilgalys R."/>
            <person name="Dunand C."/>
            <person name="Henrissat B."/>
            <person name="Grigoriev I.V."/>
            <person name="Hibbett D."/>
            <person name="Nagy L.G."/>
            <person name="Martin F.M."/>
        </authorList>
    </citation>
    <scope>NUCLEOTIDE SEQUENCE</scope>
    <source>
        <strain evidence="1">P2</strain>
    </source>
</reference>
<protein>
    <submittedName>
        <fullName evidence="1">Uncharacterized protein</fullName>
    </submittedName>
</protein>
<evidence type="ECO:0000313" key="1">
    <source>
        <dbReference type="EMBL" id="KAF9653937.1"/>
    </source>
</evidence>
<keyword evidence="2" id="KW-1185">Reference proteome</keyword>
<dbReference type="Proteomes" id="UP000886501">
    <property type="component" value="Unassembled WGS sequence"/>
</dbReference>
<sequence length="533" mass="55986">MHAIKTPSFFRPSSRPTSPAQPPTPAAKLEMASNPLSKFALASFKRLSPTPAVDTPQATTPLVQDGSYLEVLGLKLSEAVTRALAQPTGPALPHEQLGGRRPIPAGRGHALGAFISGEIRASQDNPHLQRAIIRSLQRPLSVLLSNISAHLLPLFSSPQFLATTLTQQQSCLNATQLHAVGLATLAGEILETFGELGLGHEVDGRPDGLKVIREGLLSLVTRVVNPLIASVQSELLPLIDALEKPSPVGRTGSGLNSKSVKTFAPHPSITGLYAVVPLYAKGLAKIAAVDAAQSSLGAMLITLVWHGLVALAHRPLTSGSPPASPKLASAIAKPKTKPSTTPPTSPSPRFMAILPPSPPSTPPNHQAGSSLPGDARVLSDVLGLIAKPSKDKAAGPLASEAVDEAFTALGSLISLLDLIYKSHSQTTPNFEQLEADLIAVTDDLPTLIGLPILLHAYVTSGDSQEGEELPSVASILGMTDEAYRANCLAGFKRADECEEAVGKHMIHVLRNNSTALGAAMVANWLERQVRHVR</sequence>
<dbReference type="EMBL" id="MU117962">
    <property type="protein sequence ID" value="KAF9653937.1"/>
    <property type="molecule type" value="Genomic_DNA"/>
</dbReference>
<reference evidence="1" key="1">
    <citation type="submission" date="2019-10" db="EMBL/GenBank/DDBJ databases">
        <authorList>
            <consortium name="DOE Joint Genome Institute"/>
            <person name="Kuo A."/>
            <person name="Miyauchi S."/>
            <person name="Kiss E."/>
            <person name="Drula E."/>
            <person name="Kohler A."/>
            <person name="Sanchez-Garcia M."/>
            <person name="Andreopoulos B."/>
            <person name="Barry K.W."/>
            <person name="Bonito G."/>
            <person name="Buee M."/>
            <person name="Carver A."/>
            <person name="Chen C."/>
            <person name="Cichocki N."/>
            <person name="Clum A."/>
            <person name="Culley D."/>
            <person name="Crous P.W."/>
            <person name="Fauchery L."/>
            <person name="Girlanda M."/>
            <person name="Hayes R."/>
            <person name="Keri Z."/>
            <person name="Labutti K."/>
            <person name="Lipzen A."/>
            <person name="Lombard V."/>
            <person name="Magnuson J."/>
            <person name="Maillard F."/>
            <person name="Morin E."/>
            <person name="Murat C."/>
            <person name="Nolan M."/>
            <person name="Ohm R."/>
            <person name="Pangilinan J."/>
            <person name="Pereira M."/>
            <person name="Perotto S."/>
            <person name="Peter M."/>
            <person name="Riley R."/>
            <person name="Sitrit Y."/>
            <person name="Stielow B."/>
            <person name="Szollosi G."/>
            <person name="Zifcakova L."/>
            <person name="Stursova M."/>
            <person name="Spatafora J.W."/>
            <person name="Tedersoo L."/>
            <person name="Vaario L.-M."/>
            <person name="Yamada A."/>
            <person name="Yan M."/>
            <person name="Wang P."/>
            <person name="Xu J."/>
            <person name="Bruns T."/>
            <person name="Baldrian P."/>
            <person name="Vilgalys R."/>
            <person name="Henrissat B."/>
            <person name="Grigoriev I.V."/>
            <person name="Hibbett D."/>
            <person name="Nagy L.G."/>
            <person name="Martin F.M."/>
        </authorList>
    </citation>
    <scope>NUCLEOTIDE SEQUENCE</scope>
    <source>
        <strain evidence="1">P2</strain>
    </source>
</reference>
<gene>
    <name evidence="1" type="ORF">BDM02DRAFT_3086480</name>
</gene>
<proteinExistence type="predicted"/>
<comment type="caution">
    <text evidence="1">The sequence shown here is derived from an EMBL/GenBank/DDBJ whole genome shotgun (WGS) entry which is preliminary data.</text>
</comment>